<keyword evidence="2" id="KW-1185">Reference proteome</keyword>
<name>A0A8W8JL82_MAGGI</name>
<dbReference type="Proteomes" id="UP000005408">
    <property type="component" value="Unassembled WGS sequence"/>
</dbReference>
<protein>
    <submittedName>
        <fullName evidence="1">Uncharacterized protein</fullName>
    </submittedName>
</protein>
<dbReference type="EnsemblMetazoa" id="G20016.1">
    <property type="protein sequence ID" value="G20016.1:cds"/>
    <property type="gene ID" value="G20016"/>
</dbReference>
<proteinExistence type="predicted"/>
<evidence type="ECO:0000313" key="1">
    <source>
        <dbReference type="EnsemblMetazoa" id="G20016.1:cds"/>
    </source>
</evidence>
<reference evidence="1" key="1">
    <citation type="submission" date="2022-08" db="UniProtKB">
        <authorList>
            <consortium name="EnsemblMetazoa"/>
        </authorList>
    </citation>
    <scope>IDENTIFICATION</scope>
    <source>
        <strain evidence="1">05x7-T-G4-1.051#20</strain>
    </source>
</reference>
<accession>A0A8W8JL82</accession>
<organism evidence="1 2">
    <name type="scientific">Magallana gigas</name>
    <name type="common">Pacific oyster</name>
    <name type="synonym">Crassostrea gigas</name>
    <dbReference type="NCBI Taxonomy" id="29159"/>
    <lineage>
        <taxon>Eukaryota</taxon>
        <taxon>Metazoa</taxon>
        <taxon>Spiralia</taxon>
        <taxon>Lophotrochozoa</taxon>
        <taxon>Mollusca</taxon>
        <taxon>Bivalvia</taxon>
        <taxon>Autobranchia</taxon>
        <taxon>Pteriomorphia</taxon>
        <taxon>Ostreida</taxon>
        <taxon>Ostreoidea</taxon>
        <taxon>Ostreidae</taxon>
        <taxon>Magallana</taxon>
    </lineage>
</organism>
<dbReference type="AlphaFoldDB" id="A0A8W8JL82"/>
<sequence>MISYILMEAATAHDSCPVSLSTVEVVEMCPDTEGKWKEAAAKKNCTAYASRCSEPARLVYHCVINTYANQTLEVCAYAQNILDGKIIN</sequence>
<evidence type="ECO:0000313" key="2">
    <source>
        <dbReference type="Proteomes" id="UP000005408"/>
    </source>
</evidence>